<dbReference type="Gene3D" id="3.40.50.1820">
    <property type="entry name" value="alpha/beta hydrolase"/>
    <property type="match status" value="3"/>
</dbReference>
<gene>
    <name evidence="2" type="ORF">GCM10009838_20410</name>
</gene>
<dbReference type="InterPro" id="IPR000073">
    <property type="entry name" value="AB_hydrolase_1"/>
</dbReference>
<protein>
    <recommendedName>
        <fullName evidence="1">AB hydrolase-1 domain-containing protein</fullName>
    </recommendedName>
</protein>
<name>A0ABN2R4F9_9ACTN</name>
<keyword evidence="3" id="KW-1185">Reference proteome</keyword>
<dbReference type="InterPro" id="IPR029058">
    <property type="entry name" value="AB_hydrolase_fold"/>
</dbReference>
<reference evidence="2 3" key="1">
    <citation type="journal article" date="2019" name="Int. J. Syst. Evol. Microbiol.">
        <title>The Global Catalogue of Microorganisms (GCM) 10K type strain sequencing project: providing services to taxonomists for standard genome sequencing and annotation.</title>
        <authorList>
            <consortium name="The Broad Institute Genomics Platform"/>
            <consortium name="The Broad Institute Genome Sequencing Center for Infectious Disease"/>
            <person name="Wu L."/>
            <person name="Ma J."/>
        </authorList>
    </citation>
    <scope>NUCLEOTIDE SEQUENCE [LARGE SCALE GENOMIC DNA]</scope>
    <source>
        <strain evidence="2 3">JCM 16013</strain>
    </source>
</reference>
<proteinExistence type="predicted"/>
<feature type="domain" description="AB hydrolase-1" evidence="1">
    <location>
        <begin position="26"/>
        <end position="240"/>
    </location>
</feature>
<accession>A0ABN2R4F9</accession>
<dbReference type="Pfam" id="PF12697">
    <property type="entry name" value="Abhydrolase_6"/>
    <property type="match status" value="1"/>
</dbReference>
<sequence>MAALELGTGPRGVLLVPEAGARGKCGWMSYASELAAKGLRVMTFDMPDSVSSSGSGAGPGFGEAGVQTVDTALNRLRADGATAVVLVGASAGATTALAAEESAVADAAPGVTSVVALSADELGDLPAHASTIYVPTLIAVAAGDRYVSISDERQLFDALATPSELKTLDMRPSGSGHGWDLLSDQTFKDKVTAFITTQLATGYTVWGTGPRTVVLSNQSDRDQDSWHAYADHLVAEGYRVAMWDYGTGDPVTALSDLVKALRAQQAGPVFLIGASKGGKTSLVAAAGITPPVTGVVTLSAETVLAPGIDVSTYVKHLTCPLLLVTSAQDGYGSADAAKTFQADQPNLAATLIYPGSDHGTALLTGAEAKAVIADIDDFLKAH</sequence>
<comment type="caution">
    <text evidence="2">The sequence shown here is derived from an EMBL/GenBank/DDBJ whole genome shotgun (WGS) entry which is preliminary data.</text>
</comment>
<evidence type="ECO:0000313" key="2">
    <source>
        <dbReference type="EMBL" id="GAA1963266.1"/>
    </source>
</evidence>
<dbReference type="SUPFAM" id="SSF53474">
    <property type="entry name" value="alpha/beta-Hydrolases"/>
    <property type="match status" value="2"/>
</dbReference>
<organism evidence="2 3">
    <name type="scientific">Catenulispora subtropica</name>
    <dbReference type="NCBI Taxonomy" id="450798"/>
    <lineage>
        <taxon>Bacteria</taxon>
        <taxon>Bacillati</taxon>
        <taxon>Actinomycetota</taxon>
        <taxon>Actinomycetes</taxon>
        <taxon>Catenulisporales</taxon>
        <taxon>Catenulisporaceae</taxon>
        <taxon>Catenulispora</taxon>
    </lineage>
</organism>
<dbReference type="Proteomes" id="UP001499854">
    <property type="component" value="Unassembled WGS sequence"/>
</dbReference>
<evidence type="ECO:0000313" key="3">
    <source>
        <dbReference type="Proteomes" id="UP001499854"/>
    </source>
</evidence>
<evidence type="ECO:0000259" key="1">
    <source>
        <dbReference type="Pfam" id="PF12697"/>
    </source>
</evidence>
<dbReference type="EMBL" id="BAAAQM010000008">
    <property type="protein sequence ID" value="GAA1963266.1"/>
    <property type="molecule type" value="Genomic_DNA"/>
</dbReference>